<dbReference type="SUPFAM" id="SSF55729">
    <property type="entry name" value="Acyl-CoA N-acyltransferases (Nat)"/>
    <property type="match status" value="1"/>
</dbReference>
<dbReference type="EMBL" id="CP002160">
    <property type="protein sequence ID" value="ADL50079.1"/>
    <property type="molecule type" value="Genomic_DNA"/>
</dbReference>
<dbReference type="STRING" id="573061.Clocel_0298"/>
<dbReference type="HOGENOM" id="CLU_013985_3_6_9"/>
<dbReference type="RefSeq" id="WP_010075156.1">
    <property type="nucleotide sequence ID" value="NC_014393.1"/>
</dbReference>
<dbReference type="InterPro" id="IPR051531">
    <property type="entry name" value="N-acetyltransferase"/>
</dbReference>
<sequence length="178" mass="21082">MENIVSDRLIIRRFTENDWQDLYEYLSDEEVVRFEPYDTYSEEQAKEEVINRARNEIFYAVTLKDSGKVIGNLTFIKGDFDTYELGYVFNRKYHGKGYATEGAKTLIEYGFSSLGARRIIAMCSSMNKPSWKLLERLNMRREGVLLQNVYFKVDSDGQPIWFDTYEYAILKSEWHKLK</sequence>
<dbReference type="PANTHER" id="PTHR43792:SF1">
    <property type="entry name" value="N-ACETYLTRANSFERASE DOMAIN-CONTAINING PROTEIN"/>
    <property type="match status" value="1"/>
</dbReference>
<feature type="domain" description="N-acetyltransferase" evidence="1">
    <location>
        <begin position="9"/>
        <end position="172"/>
    </location>
</feature>
<dbReference type="Pfam" id="PF13302">
    <property type="entry name" value="Acetyltransf_3"/>
    <property type="match status" value="1"/>
</dbReference>
<dbReference type="PANTHER" id="PTHR43792">
    <property type="entry name" value="GNAT FAMILY, PUTATIVE (AFU_ORTHOLOGUE AFUA_3G00765)-RELATED-RELATED"/>
    <property type="match status" value="1"/>
</dbReference>
<protein>
    <submittedName>
        <fullName evidence="2">GCN5-related N-acetyltransferase</fullName>
    </submittedName>
</protein>
<evidence type="ECO:0000259" key="1">
    <source>
        <dbReference type="PROSITE" id="PS51186"/>
    </source>
</evidence>
<dbReference type="GO" id="GO:0016747">
    <property type="term" value="F:acyltransferase activity, transferring groups other than amino-acyl groups"/>
    <property type="evidence" value="ECO:0007669"/>
    <property type="project" value="InterPro"/>
</dbReference>
<reference evidence="2 3" key="1">
    <citation type="submission" date="2010-08" db="EMBL/GenBank/DDBJ databases">
        <title>Complete sequence of Clostridium cellulovorans 743B.</title>
        <authorList>
            <consortium name="US DOE Joint Genome Institute"/>
            <person name="Lucas S."/>
            <person name="Copeland A."/>
            <person name="Lapidus A."/>
            <person name="Cheng J.-F."/>
            <person name="Bruce D."/>
            <person name="Goodwin L."/>
            <person name="Pitluck S."/>
            <person name="Chertkov O."/>
            <person name="Detter J.C."/>
            <person name="Han C."/>
            <person name="Tapia R."/>
            <person name="Land M."/>
            <person name="Hauser L."/>
            <person name="Chang Y.-J."/>
            <person name="Jeffries C."/>
            <person name="Kyrpides N."/>
            <person name="Ivanova N."/>
            <person name="Mikhailova N."/>
            <person name="Hemme C.L."/>
            <person name="Woyke T."/>
        </authorList>
    </citation>
    <scope>NUCLEOTIDE SEQUENCE [LARGE SCALE GENOMIC DNA]</scope>
    <source>
        <strain evidence="3">ATCC 35296 / DSM 3052 / OCM 3 / 743B</strain>
    </source>
</reference>
<evidence type="ECO:0000313" key="2">
    <source>
        <dbReference type="EMBL" id="ADL50079.1"/>
    </source>
</evidence>
<dbReference type="PROSITE" id="PS51186">
    <property type="entry name" value="GNAT"/>
    <property type="match status" value="1"/>
</dbReference>
<evidence type="ECO:0000313" key="3">
    <source>
        <dbReference type="Proteomes" id="UP000002730"/>
    </source>
</evidence>
<keyword evidence="3" id="KW-1185">Reference proteome</keyword>
<proteinExistence type="predicted"/>
<dbReference type="InterPro" id="IPR016181">
    <property type="entry name" value="Acyl_CoA_acyltransferase"/>
</dbReference>
<dbReference type="Proteomes" id="UP000002730">
    <property type="component" value="Chromosome"/>
</dbReference>
<name>D9SPN0_CLOC7</name>
<dbReference type="Gene3D" id="3.40.630.30">
    <property type="match status" value="1"/>
</dbReference>
<dbReference type="OrthoDB" id="9785602at2"/>
<dbReference type="eggNOG" id="COG1670">
    <property type="taxonomic scope" value="Bacteria"/>
</dbReference>
<gene>
    <name evidence="2" type="ordered locus">Clocel_0298</name>
</gene>
<organism evidence="2 3">
    <name type="scientific">Clostridium cellulovorans (strain ATCC 35296 / DSM 3052 / OCM 3 / 743B)</name>
    <dbReference type="NCBI Taxonomy" id="573061"/>
    <lineage>
        <taxon>Bacteria</taxon>
        <taxon>Bacillati</taxon>
        <taxon>Bacillota</taxon>
        <taxon>Clostridia</taxon>
        <taxon>Eubacteriales</taxon>
        <taxon>Clostridiaceae</taxon>
        <taxon>Clostridium</taxon>
    </lineage>
</organism>
<dbReference type="KEGG" id="ccb:Clocel_0298"/>
<accession>D9SPN0</accession>
<keyword evidence="2" id="KW-0808">Transferase</keyword>
<dbReference type="AlphaFoldDB" id="D9SPN0"/>
<dbReference type="InterPro" id="IPR000182">
    <property type="entry name" value="GNAT_dom"/>
</dbReference>